<evidence type="ECO:0000259" key="1">
    <source>
        <dbReference type="Pfam" id="PF22936"/>
    </source>
</evidence>
<proteinExistence type="predicted"/>
<dbReference type="InterPro" id="IPR054722">
    <property type="entry name" value="PolX-like_BBD"/>
</dbReference>
<reference evidence="2" key="2">
    <citation type="journal article" date="2024" name="Plant">
        <title>Genomic evolution and insights into agronomic trait innovations of Sesamum species.</title>
        <authorList>
            <person name="Miao H."/>
            <person name="Wang L."/>
            <person name="Qu L."/>
            <person name="Liu H."/>
            <person name="Sun Y."/>
            <person name="Le M."/>
            <person name="Wang Q."/>
            <person name="Wei S."/>
            <person name="Zheng Y."/>
            <person name="Lin W."/>
            <person name="Duan Y."/>
            <person name="Cao H."/>
            <person name="Xiong S."/>
            <person name="Wang X."/>
            <person name="Wei L."/>
            <person name="Li C."/>
            <person name="Ma Q."/>
            <person name="Ju M."/>
            <person name="Zhao R."/>
            <person name="Li G."/>
            <person name="Mu C."/>
            <person name="Tian Q."/>
            <person name="Mei H."/>
            <person name="Zhang T."/>
            <person name="Gao T."/>
            <person name="Zhang H."/>
        </authorList>
    </citation>
    <scope>NUCLEOTIDE SEQUENCE</scope>
    <source>
        <strain evidence="2">KEN1</strain>
    </source>
</reference>
<dbReference type="AlphaFoldDB" id="A0AAW2XK10"/>
<organism evidence="2">
    <name type="scientific">Sesamum latifolium</name>
    <dbReference type="NCBI Taxonomy" id="2727402"/>
    <lineage>
        <taxon>Eukaryota</taxon>
        <taxon>Viridiplantae</taxon>
        <taxon>Streptophyta</taxon>
        <taxon>Embryophyta</taxon>
        <taxon>Tracheophyta</taxon>
        <taxon>Spermatophyta</taxon>
        <taxon>Magnoliopsida</taxon>
        <taxon>eudicotyledons</taxon>
        <taxon>Gunneridae</taxon>
        <taxon>Pentapetalae</taxon>
        <taxon>asterids</taxon>
        <taxon>lamiids</taxon>
        <taxon>Lamiales</taxon>
        <taxon>Pedaliaceae</taxon>
        <taxon>Sesamum</taxon>
    </lineage>
</organism>
<dbReference type="Pfam" id="PF22936">
    <property type="entry name" value="Pol_BBD"/>
    <property type="match status" value="1"/>
</dbReference>
<reference evidence="2" key="1">
    <citation type="submission" date="2020-06" db="EMBL/GenBank/DDBJ databases">
        <authorList>
            <person name="Li T."/>
            <person name="Hu X."/>
            <person name="Zhang T."/>
            <person name="Song X."/>
            <person name="Zhang H."/>
            <person name="Dai N."/>
            <person name="Sheng W."/>
            <person name="Hou X."/>
            <person name="Wei L."/>
        </authorList>
    </citation>
    <scope>NUCLEOTIDE SEQUENCE</scope>
    <source>
        <strain evidence="2">KEN1</strain>
        <tissue evidence="2">Leaf</tissue>
    </source>
</reference>
<feature type="domain" description="Retrovirus-related Pol polyprotein from transposon TNT 1-94-like beta-barrel" evidence="1">
    <location>
        <begin position="18"/>
        <end position="96"/>
    </location>
</feature>
<accession>A0AAW2XK10</accession>
<evidence type="ECO:0000313" key="2">
    <source>
        <dbReference type="EMBL" id="KAL0454239.1"/>
    </source>
</evidence>
<sequence length="99" mass="11100">MLLMAYAEPNGARKEDAWFLDSGCSNHMCGDPTMLSEVDEGFWHSVTLGNNTKMNVMGIRTVNLSLNGVSHIVTEVYYIPELRNNLLSIGQLQERRLAI</sequence>
<comment type="caution">
    <text evidence="2">The sequence shown here is derived from an EMBL/GenBank/DDBJ whole genome shotgun (WGS) entry which is preliminary data.</text>
</comment>
<protein>
    <recommendedName>
        <fullName evidence="1">Retrovirus-related Pol polyprotein from transposon TNT 1-94-like beta-barrel domain-containing protein</fullName>
    </recommendedName>
</protein>
<gene>
    <name evidence="2" type="ORF">Slati_0763100</name>
</gene>
<name>A0AAW2XK10_9LAMI</name>
<dbReference type="EMBL" id="JACGWN010000003">
    <property type="protein sequence ID" value="KAL0454239.1"/>
    <property type="molecule type" value="Genomic_DNA"/>
</dbReference>